<dbReference type="Pfam" id="PF19459">
    <property type="entry name" value="DUF5996"/>
    <property type="match status" value="1"/>
</dbReference>
<dbReference type="STRING" id="1246995.AFR_12320"/>
<protein>
    <submittedName>
        <fullName evidence="1">Uncharacterized protein</fullName>
    </submittedName>
</protein>
<dbReference type="HOGENOM" id="CLU_2393225_0_0_11"/>
<reference evidence="1 2" key="1">
    <citation type="journal article" date="2014" name="J. Biotechnol.">
        <title>Complete genome sequence of the actinobacterium Actinoplanes friuliensis HAG 010964, producer of the lipopeptide antibiotic friulimycin.</title>
        <authorList>
            <person name="Ruckert C."/>
            <person name="Szczepanowski R."/>
            <person name="Albersmeier A."/>
            <person name="Goesmann A."/>
            <person name="Fischer N."/>
            <person name="Steinkamper A."/>
            <person name="Puhler A."/>
            <person name="Biener R."/>
            <person name="Schwartz D."/>
            <person name="Kalinowski J."/>
        </authorList>
    </citation>
    <scope>NUCLEOTIDE SEQUENCE [LARGE SCALE GENOMIC DNA]</scope>
    <source>
        <strain evidence="1 2">DSM 7358</strain>
    </source>
</reference>
<sequence>MLDRFRSEFVGRASPVHFFWNAMDLAYTRFSGRDARQYPGGLPNCPPSVMHGGCSHEPVSFGFWPGGGADGTFSAYPYPEPLGYRERMINMTA</sequence>
<dbReference type="Proteomes" id="UP000017746">
    <property type="component" value="Chromosome"/>
</dbReference>
<gene>
    <name evidence="1" type="ORF">AFR_12320</name>
</gene>
<proteinExistence type="predicted"/>
<dbReference type="AlphaFoldDB" id="U5VYG2"/>
<organism evidence="1 2">
    <name type="scientific">Actinoplanes friuliensis DSM 7358</name>
    <dbReference type="NCBI Taxonomy" id="1246995"/>
    <lineage>
        <taxon>Bacteria</taxon>
        <taxon>Bacillati</taxon>
        <taxon>Actinomycetota</taxon>
        <taxon>Actinomycetes</taxon>
        <taxon>Micromonosporales</taxon>
        <taxon>Micromonosporaceae</taxon>
        <taxon>Actinoplanes</taxon>
    </lineage>
</organism>
<keyword evidence="2" id="KW-1185">Reference proteome</keyword>
<name>U5VYG2_9ACTN</name>
<accession>U5VYG2</accession>
<evidence type="ECO:0000313" key="1">
    <source>
        <dbReference type="EMBL" id="AGZ40750.1"/>
    </source>
</evidence>
<dbReference type="PATRIC" id="fig|1246995.3.peg.2501"/>
<dbReference type="KEGG" id="afs:AFR_12320"/>
<evidence type="ECO:0000313" key="2">
    <source>
        <dbReference type="Proteomes" id="UP000017746"/>
    </source>
</evidence>
<dbReference type="InterPro" id="IPR046038">
    <property type="entry name" value="DUF5996"/>
</dbReference>
<dbReference type="EMBL" id="CP006272">
    <property type="protein sequence ID" value="AGZ40750.1"/>
    <property type="molecule type" value="Genomic_DNA"/>
</dbReference>